<gene>
    <name evidence="1" type="ORF">PsorP6_001058</name>
</gene>
<name>A0ACC0WP80_9STRA</name>
<reference evidence="1 2" key="1">
    <citation type="journal article" date="2022" name="bioRxiv">
        <title>The genome of the oomycete Peronosclerospora sorghi, a cosmopolitan pathogen of maize and sorghum, is inflated with dispersed pseudogenes.</title>
        <authorList>
            <person name="Fletcher K."/>
            <person name="Martin F."/>
            <person name="Isakeit T."/>
            <person name="Cavanaugh K."/>
            <person name="Magill C."/>
            <person name="Michelmore R."/>
        </authorList>
    </citation>
    <scope>NUCLEOTIDE SEQUENCE [LARGE SCALE GENOMIC DNA]</scope>
    <source>
        <strain evidence="1">P6</strain>
    </source>
</reference>
<evidence type="ECO:0000313" key="1">
    <source>
        <dbReference type="EMBL" id="KAI9920649.1"/>
    </source>
</evidence>
<dbReference type="EMBL" id="CM047580">
    <property type="protein sequence ID" value="KAI9920649.1"/>
    <property type="molecule type" value="Genomic_DNA"/>
</dbReference>
<proteinExistence type="predicted"/>
<sequence length="124" mass="14441">MDSSTHKDGDNITIIAKKEKFLEQVQNIDILRYLVDWTVDAVHIHYERIKVFPNHKVANLVAESKCFGAAHGRKMKRFSIRKRLFFMNLFPQASTTDRHKFGRNNGLTHGIQHGWRIATRHISS</sequence>
<protein>
    <submittedName>
        <fullName evidence="1">Uncharacterized protein</fullName>
    </submittedName>
</protein>
<comment type="caution">
    <text evidence="1">The sequence shown here is derived from an EMBL/GenBank/DDBJ whole genome shotgun (WGS) entry which is preliminary data.</text>
</comment>
<accession>A0ACC0WP80</accession>
<keyword evidence="2" id="KW-1185">Reference proteome</keyword>
<dbReference type="Proteomes" id="UP001163321">
    <property type="component" value="Chromosome 1"/>
</dbReference>
<organism evidence="1 2">
    <name type="scientific">Peronosclerospora sorghi</name>
    <dbReference type="NCBI Taxonomy" id="230839"/>
    <lineage>
        <taxon>Eukaryota</taxon>
        <taxon>Sar</taxon>
        <taxon>Stramenopiles</taxon>
        <taxon>Oomycota</taxon>
        <taxon>Peronosporomycetes</taxon>
        <taxon>Peronosporales</taxon>
        <taxon>Peronosporaceae</taxon>
        <taxon>Peronosclerospora</taxon>
    </lineage>
</organism>
<evidence type="ECO:0000313" key="2">
    <source>
        <dbReference type="Proteomes" id="UP001163321"/>
    </source>
</evidence>